<feature type="binding site" evidence="9">
    <location>
        <position position="67"/>
    </location>
    <ligand>
        <name>Mg(2+)</name>
        <dbReference type="ChEBI" id="CHEBI:18420"/>
        <label>1</label>
    </ligand>
</feature>
<dbReference type="PANTHER" id="PTHR43028:SF5">
    <property type="entry name" value="3'(2'),5'-BISPHOSPHATE NUCLEOTIDASE 1"/>
    <property type="match status" value="1"/>
</dbReference>
<evidence type="ECO:0000256" key="10">
    <source>
        <dbReference type="PIRSR" id="PIRSR600760-2"/>
    </source>
</evidence>
<dbReference type="Pfam" id="PF00459">
    <property type="entry name" value="Inositol_P"/>
    <property type="match status" value="1"/>
</dbReference>
<proteinExistence type="inferred from homology"/>
<dbReference type="PANTHER" id="PTHR43028">
    <property type="entry name" value="3'(2'),5'-BISPHOSPHATE NUCLEOTIDASE 1"/>
    <property type="match status" value="1"/>
</dbReference>
<evidence type="ECO:0000256" key="2">
    <source>
        <dbReference type="ARBA" id="ARBA00005289"/>
    </source>
</evidence>
<feature type="binding site" evidence="9">
    <location>
        <position position="228"/>
    </location>
    <ligand>
        <name>Mg(2+)</name>
        <dbReference type="ChEBI" id="CHEBI:18420"/>
        <label>2</label>
    </ligand>
</feature>
<dbReference type="Proteomes" id="UP000824023">
    <property type="component" value="Unassembled WGS sequence"/>
</dbReference>
<evidence type="ECO:0000256" key="5">
    <source>
        <dbReference type="ARBA" id="ARBA00022723"/>
    </source>
</evidence>
<dbReference type="EC" id="3.1.3.7" evidence="9"/>
<dbReference type="InterPro" id="IPR000760">
    <property type="entry name" value="Inositol_monophosphatase-like"/>
</dbReference>
<evidence type="ECO:0000256" key="8">
    <source>
        <dbReference type="ARBA" id="ARBA00023136"/>
    </source>
</evidence>
<name>A0A9D2CWN5_9BACE</name>
<evidence type="ECO:0000256" key="3">
    <source>
        <dbReference type="ARBA" id="ARBA00022475"/>
    </source>
</evidence>
<organism evidence="11 12">
    <name type="scientific">Candidatus Bacteroides merdipullorum</name>
    <dbReference type="NCBI Taxonomy" id="2838474"/>
    <lineage>
        <taxon>Bacteria</taxon>
        <taxon>Pseudomonadati</taxon>
        <taxon>Bacteroidota</taxon>
        <taxon>Bacteroidia</taxon>
        <taxon>Bacteroidales</taxon>
        <taxon>Bacteroidaceae</taxon>
        <taxon>Bacteroides</taxon>
    </lineage>
</organism>
<evidence type="ECO:0000313" key="12">
    <source>
        <dbReference type="Proteomes" id="UP000824023"/>
    </source>
</evidence>
<evidence type="ECO:0000256" key="4">
    <source>
        <dbReference type="ARBA" id="ARBA00022519"/>
    </source>
</evidence>
<dbReference type="GO" id="GO:0000287">
    <property type="term" value="F:magnesium ion binding"/>
    <property type="evidence" value="ECO:0007669"/>
    <property type="project" value="UniProtKB-UniRule"/>
</dbReference>
<evidence type="ECO:0000256" key="1">
    <source>
        <dbReference type="ARBA" id="ARBA00001625"/>
    </source>
</evidence>
<protein>
    <recommendedName>
        <fullName evidence="9">3'(2'),5'-bisphosphate nucleotidase CysQ</fullName>
        <ecNumber evidence="9">3.1.3.7</ecNumber>
    </recommendedName>
    <alternativeName>
        <fullName evidence="9">3'(2'),5-bisphosphonucleoside 3'(2')-phosphohydrolase</fullName>
    </alternativeName>
    <alternativeName>
        <fullName evidence="9">3'-phosphoadenosine 5'-phosphate phosphatase</fullName>
        <shortName evidence="9">PAP phosphatase</shortName>
    </alternativeName>
</protein>
<feature type="binding site" evidence="9">
    <location>
        <position position="87"/>
    </location>
    <ligand>
        <name>Mg(2+)</name>
        <dbReference type="ChEBI" id="CHEBI:18420"/>
        <label>2</label>
    </ligand>
</feature>
<keyword evidence="5 9" id="KW-0479">Metal-binding</keyword>
<dbReference type="GO" id="GO:0050427">
    <property type="term" value="P:3'-phosphoadenosine 5'-phosphosulfate metabolic process"/>
    <property type="evidence" value="ECO:0007669"/>
    <property type="project" value="TreeGrafter"/>
</dbReference>
<keyword evidence="7 9" id="KW-0460">Magnesium</keyword>
<feature type="binding site" evidence="9">
    <location>
        <position position="89"/>
    </location>
    <ligand>
        <name>Mg(2+)</name>
        <dbReference type="ChEBI" id="CHEBI:18420"/>
        <label>1</label>
    </ligand>
</feature>
<comment type="caution">
    <text evidence="11">The sequence shown here is derived from an EMBL/GenBank/DDBJ whole genome shotgun (WGS) entry which is preliminary data.</text>
</comment>
<evidence type="ECO:0000256" key="9">
    <source>
        <dbReference type="HAMAP-Rule" id="MF_02095"/>
    </source>
</evidence>
<dbReference type="AlphaFoldDB" id="A0A9D2CWN5"/>
<comment type="subcellular location">
    <subcellularLocation>
        <location evidence="9">Cell membrane</location>
        <topology evidence="9">Peripheral membrane protein</topology>
        <orientation evidence="9">Cytoplasmic side</orientation>
    </subcellularLocation>
</comment>
<reference evidence="11" key="2">
    <citation type="submission" date="2021-04" db="EMBL/GenBank/DDBJ databases">
        <authorList>
            <person name="Gilroy R."/>
        </authorList>
    </citation>
    <scope>NUCLEOTIDE SEQUENCE</scope>
    <source>
        <strain evidence="11">ChiHjej12B11-24981</strain>
    </source>
</reference>
<comment type="function">
    <text evidence="9">Converts adenosine-3',5'-bisphosphate (PAP) to AMP.</text>
</comment>
<dbReference type="FunFam" id="3.40.190.80:FF:000005">
    <property type="entry name" value="3'(2'),5'-bisphosphate nucleotidase CysQ"/>
    <property type="match status" value="1"/>
</dbReference>
<feature type="binding site" evidence="9">
    <location>
        <position position="87"/>
    </location>
    <ligand>
        <name>Mg(2+)</name>
        <dbReference type="ChEBI" id="CHEBI:18420"/>
        <label>1</label>
    </ligand>
</feature>
<dbReference type="InterPro" id="IPR006240">
    <property type="entry name" value="CysQ"/>
</dbReference>
<gene>
    <name evidence="9 11" type="primary">cysQ</name>
    <name evidence="11" type="ORF">H9819_04910</name>
</gene>
<dbReference type="GO" id="GO:0000103">
    <property type="term" value="P:sulfate assimilation"/>
    <property type="evidence" value="ECO:0007669"/>
    <property type="project" value="TreeGrafter"/>
</dbReference>
<comment type="catalytic activity">
    <reaction evidence="1 9">
        <text>adenosine 3',5'-bisphosphate + H2O = AMP + phosphate</text>
        <dbReference type="Rhea" id="RHEA:10040"/>
        <dbReference type="ChEBI" id="CHEBI:15377"/>
        <dbReference type="ChEBI" id="CHEBI:43474"/>
        <dbReference type="ChEBI" id="CHEBI:58343"/>
        <dbReference type="ChEBI" id="CHEBI:456215"/>
        <dbReference type="EC" id="3.1.3.7"/>
    </reaction>
</comment>
<accession>A0A9D2CWN5</accession>
<keyword evidence="6 9" id="KW-0378">Hydrolase</keyword>
<reference evidence="11" key="1">
    <citation type="journal article" date="2021" name="PeerJ">
        <title>Extensive microbial diversity within the chicken gut microbiome revealed by metagenomics and culture.</title>
        <authorList>
            <person name="Gilroy R."/>
            <person name="Ravi A."/>
            <person name="Getino M."/>
            <person name="Pursley I."/>
            <person name="Horton D.L."/>
            <person name="Alikhan N.F."/>
            <person name="Baker D."/>
            <person name="Gharbi K."/>
            <person name="Hall N."/>
            <person name="Watson M."/>
            <person name="Adriaenssens E.M."/>
            <person name="Foster-Nyarko E."/>
            <person name="Jarju S."/>
            <person name="Secka A."/>
            <person name="Antonio M."/>
            <person name="Oren A."/>
            <person name="Chaudhuri R.R."/>
            <person name="La Ragione R."/>
            <person name="Hildebrand F."/>
            <person name="Pallen M.J."/>
        </authorList>
    </citation>
    <scope>NUCLEOTIDE SEQUENCE</scope>
    <source>
        <strain evidence="11">ChiHjej12B11-24981</strain>
    </source>
</reference>
<keyword evidence="4" id="KW-0997">Cell inner membrane</keyword>
<sequence length="280" mass="31293">MKQQYILKAIDAALEAGEQIRKVYDDPDADFQIERKADNSPLTIADKRAHAAIVDVLSATPFPILSEEGKHISYAERASWKELWVVDPLDGTKEFIKRNGEFTVNIAWICQGVPVVGVIYVPVKKELYVGIAELGAFKLSDVIRREFSSLEELVEQAVRLPQTENRDAWVVVASRSHSTPETEAFIERLKQHHSEVELISSGSSLKICLVAEGKADVYPRFAPTMEWDTAAGHAIVRAAGGEIWQTDLKGPLRYNKEDLLNPWFIVLPKDSQVLIAGNND</sequence>
<keyword evidence="3 9" id="KW-1003">Cell membrane</keyword>
<dbReference type="Gene3D" id="3.40.190.80">
    <property type="match status" value="1"/>
</dbReference>
<dbReference type="CDD" id="cd01638">
    <property type="entry name" value="CysQ"/>
    <property type="match status" value="1"/>
</dbReference>
<dbReference type="NCBIfam" id="TIGR01331">
    <property type="entry name" value="bisphos_cysQ"/>
    <property type="match status" value="1"/>
</dbReference>
<feature type="binding site" evidence="10">
    <location>
        <position position="89"/>
    </location>
    <ligand>
        <name>Mg(2+)</name>
        <dbReference type="ChEBI" id="CHEBI:18420"/>
        <label>1</label>
        <note>catalytic</note>
    </ligand>
</feature>
<dbReference type="InterPro" id="IPR050725">
    <property type="entry name" value="CysQ/Inositol_MonoPase"/>
</dbReference>
<dbReference type="InterPro" id="IPR020550">
    <property type="entry name" value="Inositol_monophosphatase_CS"/>
</dbReference>
<feature type="binding site" evidence="10">
    <location>
        <position position="87"/>
    </location>
    <ligand>
        <name>Mg(2+)</name>
        <dbReference type="ChEBI" id="CHEBI:18420"/>
        <label>1</label>
        <note>catalytic</note>
    </ligand>
</feature>
<dbReference type="GO" id="GO:0046854">
    <property type="term" value="P:phosphatidylinositol phosphate biosynthetic process"/>
    <property type="evidence" value="ECO:0007669"/>
    <property type="project" value="InterPro"/>
</dbReference>
<dbReference type="GO" id="GO:0005886">
    <property type="term" value="C:plasma membrane"/>
    <property type="evidence" value="ECO:0007669"/>
    <property type="project" value="UniProtKB-SubCell"/>
</dbReference>
<dbReference type="GO" id="GO:0008441">
    <property type="term" value="F:3'(2'),5'-bisphosphate nucleotidase activity"/>
    <property type="evidence" value="ECO:0007669"/>
    <property type="project" value="UniProtKB-UniRule"/>
</dbReference>
<evidence type="ECO:0000313" key="11">
    <source>
        <dbReference type="EMBL" id="HIZ01581.1"/>
    </source>
</evidence>
<dbReference type="Gene3D" id="3.30.540.10">
    <property type="entry name" value="Fructose-1,6-Bisphosphatase, subunit A, domain 1"/>
    <property type="match status" value="1"/>
</dbReference>
<dbReference type="InterPro" id="IPR020583">
    <property type="entry name" value="Inositol_monoP_metal-BS"/>
</dbReference>
<dbReference type="HAMAP" id="MF_02095">
    <property type="entry name" value="CysQ"/>
    <property type="match status" value="1"/>
</dbReference>
<evidence type="ECO:0000256" key="6">
    <source>
        <dbReference type="ARBA" id="ARBA00022801"/>
    </source>
</evidence>
<feature type="binding site" evidence="10">
    <location>
        <position position="67"/>
    </location>
    <ligand>
        <name>Mg(2+)</name>
        <dbReference type="ChEBI" id="CHEBI:18420"/>
        <label>1</label>
        <note>catalytic</note>
    </ligand>
</feature>
<keyword evidence="8 9" id="KW-0472">Membrane</keyword>
<comment type="cofactor">
    <cofactor evidence="9 10">
        <name>Mg(2+)</name>
        <dbReference type="ChEBI" id="CHEBI:18420"/>
    </cofactor>
</comment>
<dbReference type="PROSITE" id="PS00629">
    <property type="entry name" value="IMP_1"/>
    <property type="match status" value="1"/>
</dbReference>
<comment type="similarity">
    <text evidence="2 9">Belongs to the inositol monophosphatase superfamily. CysQ family.</text>
</comment>
<feature type="binding site" evidence="9">
    <location>
        <begin position="89"/>
        <end position="92"/>
    </location>
    <ligand>
        <name>substrate</name>
    </ligand>
</feature>
<dbReference type="PRINTS" id="PR00377">
    <property type="entry name" value="IMPHPHTASES"/>
</dbReference>
<dbReference type="PROSITE" id="PS00630">
    <property type="entry name" value="IMP_2"/>
    <property type="match status" value="1"/>
</dbReference>
<feature type="binding site" evidence="9">
    <location>
        <position position="228"/>
    </location>
    <ligand>
        <name>substrate</name>
    </ligand>
</feature>
<dbReference type="EMBL" id="DXCK01000069">
    <property type="protein sequence ID" value="HIZ01581.1"/>
    <property type="molecule type" value="Genomic_DNA"/>
</dbReference>
<feature type="binding site" evidence="10">
    <location>
        <position position="228"/>
    </location>
    <ligand>
        <name>Mg(2+)</name>
        <dbReference type="ChEBI" id="CHEBI:18420"/>
        <label>1</label>
        <note>catalytic</note>
    </ligand>
</feature>
<feature type="binding site" evidence="9 10">
    <location>
        <position position="90"/>
    </location>
    <ligand>
        <name>Mg(2+)</name>
        <dbReference type="ChEBI" id="CHEBI:18420"/>
        <label>2</label>
    </ligand>
</feature>
<feature type="binding site" evidence="9">
    <location>
        <position position="67"/>
    </location>
    <ligand>
        <name>substrate</name>
    </ligand>
</feature>
<dbReference type="SUPFAM" id="SSF56655">
    <property type="entry name" value="Carbohydrate phosphatase"/>
    <property type="match status" value="1"/>
</dbReference>
<evidence type="ECO:0000256" key="7">
    <source>
        <dbReference type="ARBA" id="ARBA00022842"/>
    </source>
</evidence>